<evidence type="ECO:0000313" key="2">
    <source>
        <dbReference type="EMBL" id="KAJ8431941.1"/>
    </source>
</evidence>
<comment type="caution">
    <text evidence="2">The sequence shown here is derived from an EMBL/GenBank/DDBJ whole genome shotgun (WGS) entry which is preliminary data.</text>
</comment>
<dbReference type="PANTHER" id="PTHR31286">
    <property type="entry name" value="GLYCINE-RICH CELL WALL STRUCTURAL PROTEIN 1.8-LIKE"/>
    <property type="match status" value="1"/>
</dbReference>
<keyword evidence="3" id="KW-1185">Reference proteome</keyword>
<reference evidence="2" key="1">
    <citation type="submission" date="2022-04" db="EMBL/GenBank/DDBJ databases">
        <title>Carnegiea gigantea Genome sequencing and assembly v2.</title>
        <authorList>
            <person name="Copetti D."/>
            <person name="Sanderson M.J."/>
            <person name="Burquez A."/>
            <person name="Wojciechowski M.F."/>
        </authorList>
    </citation>
    <scope>NUCLEOTIDE SEQUENCE</scope>
    <source>
        <strain evidence="2">SGP5-SGP5p</strain>
        <tissue evidence="2">Aerial part</tissue>
    </source>
</reference>
<evidence type="ECO:0000256" key="1">
    <source>
        <dbReference type="SAM" id="MobiDB-lite"/>
    </source>
</evidence>
<proteinExistence type="predicted"/>
<dbReference type="Proteomes" id="UP001153076">
    <property type="component" value="Unassembled WGS sequence"/>
</dbReference>
<feature type="region of interest" description="Disordered" evidence="1">
    <location>
        <begin position="213"/>
        <end position="254"/>
    </location>
</feature>
<organism evidence="2 3">
    <name type="scientific">Carnegiea gigantea</name>
    <dbReference type="NCBI Taxonomy" id="171969"/>
    <lineage>
        <taxon>Eukaryota</taxon>
        <taxon>Viridiplantae</taxon>
        <taxon>Streptophyta</taxon>
        <taxon>Embryophyta</taxon>
        <taxon>Tracheophyta</taxon>
        <taxon>Spermatophyta</taxon>
        <taxon>Magnoliopsida</taxon>
        <taxon>eudicotyledons</taxon>
        <taxon>Gunneridae</taxon>
        <taxon>Pentapetalae</taxon>
        <taxon>Caryophyllales</taxon>
        <taxon>Cactineae</taxon>
        <taxon>Cactaceae</taxon>
        <taxon>Cactoideae</taxon>
        <taxon>Echinocereeae</taxon>
        <taxon>Carnegiea</taxon>
    </lineage>
</organism>
<name>A0A9Q1Q8C5_9CARY</name>
<protein>
    <recommendedName>
        <fullName evidence="4">DUF4283 domain-containing protein</fullName>
    </recommendedName>
</protein>
<dbReference type="AlphaFoldDB" id="A0A9Q1Q8C5"/>
<feature type="compositionally biased region" description="Polar residues" evidence="1">
    <location>
        <begin position="213"/>
        <end position="222"/>
    </location>
</feature>
<sequence>MLPHSDHGLKYTKIELEDTLCFGGILSCGVLIGFIQRMWTEYKIDKIVTQKNEIILVKFDSAETRDVVLQRVKPWYEGNQKEKFSELDLRYRSLIALSKLASILGIPIVVGKDTGEKNMVHYARVLVEMPILEKLPKHIHFEDETRIIQQQDIVFEWHPIQCAKCKNYSHEADNCKKQDRIMVGNTRTNTPTSHNNYTFKTFINNSLKALTRGRMQQRTSYTSHDKVEPKDSGQQNEANHTKIVKATKTPQATE</sequence>
<dbReference type="InterPro" id="IPR040256">
    <property type="entry name" value="At4g02000-like"/>
</dbReference>
<evidence type="ECO:0008006" key="4">
    <source>
        <dbReference type="Google" id="ProtNLM"/>
    </source>
</evidence>
<dbReference type="PANTHER" id="PTHR31286:SF165">
    <property type="entry name" value="DUF4283 DOMAIN-CONTAINING PROTEIN"/>
    <property type="match status" value="1"/>
</dbReference>
<accession>A0A9Q1Q8C5</accession>
<gene>
    <name evidence="2" type="ORF">Cgig2_017427</name>
</gene>
<evidence type="ECO:0000313" key="3">
    <source>
        <dbReference type="Proteomes" id="UP001153076"/>
    </source>
</evidence>
<dbReference type="EMBL" id="JAKOGI010000652">
    <property type="protein sequence ID" value="KAJ8431941.1"/>
    <property type="molecule type" value="Genomic_DNA"/>
</dbReference>